<dbReference type="EMBL" id="RBUM01000100">
    <property type="protein sequence ID" value="RMV18941.1"/>
    <property type="molecule type" value="Genomic_DNA"/>
</dbReference>
<dbReference type="PANTHER" id="PTHR46401">
    <property type="entry name" value="GLYCOSYLTRANSFERASE WBBK-RELATED"/>
    <property type="match status" value="1"/>
</dbReference>
<comment type="caution">
    <text evidence="3">The sequence shown here is derived from an EMBL/GenBank/DDBJ whole genome shotgun (WGS) entry which is preliminary data.</text>
</comment>
<evidence type="ECO:0000259" key="2">
    <source>
        <dbReference type="Pfam" id="PF00534"/>
    </source>
</evidence>
<dbReference type="Gene3D" id="3.40.50.2000">
    <property type="entry name" value="Glycogen Phosphorylase B"/>
    <property type="match status" value="1"/>
</dbReference>
<dbReference type="InterPro" id="IPR001296">
    <property type="entry name" value="Glyco_trans_1"/>
</dbReference>
<dbReference type="PANTHER" id="PTHR46401:SF2">
    <property type="entry name" value="GLYCOSYLTRANSFERASE WBBK-RELATED"/>
    <property type="match status" value="1"/>
</dbReference>
<dbReference type="CDD" id="cd03809">
    <property type="entry name" value="GT4_MtfB-like"/>
    <property type="match status" value="1"/>
</dbReference>
<dbReference type="SUPFAM" id="SSF53756">
    <property type="entry name" value="UDP-Glycosyltransferase/glycogen phosphorylase"/>
    <property type="match status" value="1"/>
</dbReference>
<gene>
    <name evidence="3" type="ORF">ALP17_04264</name>
</gene>
<organism evidence="3 4">
    <name type="scientific">Pseudomonas savastanoi</name>
    <name type="common">Pseudomonas syringae pv. savastanoi</name>
    <dbReference type="NCBI Taxonomy" id="29438"/>
    <lineage>
        <taxon>Bacteria</taxon>
        <taxon>Pseudomonadati</taxon>
        <taxon>Pseudomonadota</taxon>
        <taxon>Gammaproteobacteria</taxon>
        <taxon>Pseudomonadales</taxon>
        <taxon>Pseudomonadaceae</taxon>
        <taxon>Pseudomonas</taxon>
    </lineage>
</organism>
<proteinExistence type="predicted"/>
<dbReference type="GO" id="GO:0016757">
    <property type="term" value="F:glycosyltransferase activity"/>
    <property type="evidence" value="ECO:0007669"/>
    <property type="project" value="InterPro"/>
</dbReference>
<keyword evidence="1 3" id="KW-0808">Transferase</keyword>
<evidence type="ECO:0000313" key="4">
    <source>
        <dbReference type="Proteomes" id="UP000270795"/>
    </source>
</evidence>
<protein>
    <submittedName>
        <fullName evidence="3">MtfB-like family glycosyl transferase</fullName>
    </submittedName>
</protein>
<dbReference type="GO" id="GO:0009103">
    <property type="term" value="P:lipopolysaccharide biosynthetic process"/>
    <property type="evidence" value="ECO:0007669"/>
    <property type="project" value="TreeGrafter"/>
</dbReference>
<dbReference type="AlphaFoldDB" id="A0A3M6AHZ7"/>
<evidence type="ECO:0000313" key="3">
    <source>
        <dbReference type="EMBL" id="RMV18941.1"/>
    </source>
</evidence>
<sequence>MSEFAWPHRPAATSALFADPDLQHLACRDPRIRFLGRLSDAELISQYQGAVAFVFPSLYEGFGIPPLEAQACGCPVLAANAASIPEVLQGSALYFDPLDVSHMAAAMQRVLVDAPLRNALRAQGLHNVQRFSWDLSAQRLSQRIDALLESAPASQSKRHVVPESSAGKP</sequence>
<evidence type="ECO:0000256" key="1">
    <source>
        <dbReference type="ARBA" id="ARBA00022679"/>
    </source>
</evidence>
<name>A0A3M6AHZ7_PSESS</name>
<feature type="domain" description="Glycosyl transferase family 1" evidence="2">
    <location>
        <begin position="31"/>
        <end position="124"/>
    </location>
</feature>
<accession>A0A3M6AHZ7</accession>
<reference evidence="3 4" key="1">
    <citation type="submission" date="2018-08" db="EMBL/GenBank/DDBJ databases">
        <title>Recombination of ecologically and evolutionarily significant loci maintains genetic cohesion in the Pseudomonas syringae species complex.</title>
        <authorList>
            <person name="Dillon M."/>
            <person name="Thakur S."/>
            <person name="Almeida R.N.D."/>
            <person name="Weir B.S."/>
            <person name="Guttman D.S."/>
        </authorList>
    </citation>
    <scope>NUCLEOTIDE SEQUENCE [LARGE SCALE GENOMIC DNA]</scope>
    <source>
        <strain evidence="3 4">ICMP 11899</strain>
    </source>
</reference>
<dbReference type="Pfam" id="PF00534">
    <property type="entry name" value="Glycos_transf_1"/>
    <property type="match status" value="1"/>
</dbReference>
<dbReference type="Proteomes" id="UP000270795">
    <property type="component" value="Unassembled WGS sequence"/>
</dbReference>